<dbReference type="Pfam" id="PF10988">
    <property type="entry name" value="DUF2807"/>
    <property type="match status" value="1"/>
</dbReference>
<evidence type="ECO:0000313" key="4">
    <source>
        <dbReference type="Proteomes" id="UP001168552"/>
    </source>
</evidence>
<feature type="signal peptide" evidence="1">
    <location>
        <begin position="1"/>
        <end position="21"/>
    </location>
</feature>
<name>A0ABT8F3P8_9BACT</name>
<feature type="chain" id="PRO_5045448713" evidence="1">
    <location>
        <begin position="22"/>
        <end position="242"/>
    </location>
</feature>
<comment type="caution">
    <text evidence="3">The sequence shown here is derived from an EMBL/GenBank/DDBJ whole genome shotgun (WGS) entry which is preliminary data.</text>
</comment>
<dbReference type="Gene3D" id="2.160.20.120">
    <property type="match status" value="1"/>
</dbReference>
<sequence length="242" mass="27397">MKTQFILLAILTLFTSACSDAWEGCTRAKGKWQSEYFPLQSFEKVSMYDRIDLHLVQSDSTGLKIEYFENDLESIQWDSLVGELSIKHFKTCEWAKTYEAPKVTLYFNNLSTISQFGSGIITNEGNLQLTKLHLEVKNASGNLTLRGDFGTLTITSNGISNITLQGTASEFRPGYYFNDGRLYASDLVAEKVFVRHRGYNDLYIHASSELTGFIENTGNVYYQGNPSLLSVEETWEGKLIRQ</sequence>
<keyword evidence="4" id="KW-1185">Reference proteome</keyword>
<keyword evidence="1" id="KW-0732">Signal</keyword>
<feature type="domain" description="Putative auto-transporter adhesin head GIN" evidence="2">
    <location>
        <begin position="42"/>
        <end position="226"/>
    </location>
</feature>
<dbReference type="EMBL" id="JAUHJS010000002">
    <property type="protein sequence ID" value="MDN4164928.1"/>
    <property type="molecule type" value="Genomic_DNA"/>
</dbReference>
<dbReference type="RefSeq" id="WP_320003452.1">
    <property type="nucleotide sequence ID" value="NZ_JAUHJS010000002.1"/>
</dbReference>
<evidence type="ECO:0000256" key="1">
    <source>
        <dbReference type="SAM" id="SignalP"/>
    </source>
</evidence>
<protein>
    <submittedName>
        <fullName evidence="3">DUF2807 domain-containing protein</fullName>
    </submittedName>
</protein>
<reference evidence="3" key="1">
    <citation type="submission" date="2023-06" db="EMBL/GenBank/DDBJ databases">
        <title>Cytophagales bacterium Strain LB-30, isolated from soil.</title>
        <authorList>
            <person name="Liu B."/>
        </authorList>
    </citation>
    <scope>NUCLEOTIDE SEQUENCE</scope>
    <source>
        <strain evidence="3">LB-30</strain>
    </source>
</reference>
<accession>A0ABT8F3P8</accession>
<evidence type="ECO:0000313" key="3">
    <source>
        <dbReference type="EMBL" id="MDN4164928.1"/>
    </source>
</evidence>
<proteinExistence type="predicted"/>
<dbReference type="Proteomes" id="UP001168552">
    <property type="component" value="Unassembled WGS sequence"/>
</dbReference>
<organism evidence="3 4">
    <name type="scientific">Shiella aurantiaca</name>
    <dbReference type="NCBI Taxonomy" id="3058365"/>
    <lineage>
        <taxon>Bacteria</taxon>
        <taxon>Pseudomonadati</taxon>
        <taxon>Bacteroidota</taxon>
        <taxon>Cytophagia</taxon>
        <taxon>Cytophagales</taxon>
        <taxon>Shiellaceae</taxon>
        <taxon>Shiella</taxon>
    </lineage>
</organism>
<gene>
    <name evidence="3" type="ORF">QWY31_05410</name>
</gene>
<evidence type="ECO:0000259" key="2">
    <source>
        <dbReference type="Pfam" id="PF10988"/>
    </source>
</evidence>
<dbReference type="InterPro" id="IPR021255">
    <property type="entry name" value="DUF2807"/>
</dbReference>
<dbReference type="PROSITE" id="PS51257">
    <property type="entry name" value="PROKAR_LIPOPROTEIN"/>
    <property type="match status" value="1"/>
</dbReference>